<comment type="caution">
    <text evidence="2">The sequence shown here is derived from an EMBL/GenBank/DDBJ whole genome shotgun (WGS) entry which is preliminary data.</text>
</comment>
<proteinExistence type="predicted"/>
<dbReference type="PANTHER" id="PTHR34203:SF15">
    <property type="entry name" value="SLL1173 PROTEIN"/>
    <property type="match status" value="1"/>
</dbReference>
<evidence type="ECO:0000259" key="1">
    <source>
        <dbReference type="Pfam" id="PF05050"/>
    </source>
</evidence>
<keyword evidence="3" id="KW-1185">Reference proteome</keyword>
<name>A0A368YQ09_9HYPH</name>
<evidence type="ECO:0000313" key="3">
    <source>
        <dbReference type="Proteomes" id="UP000253324"/>
    </source>
</evidence>
<feature type="domain" description="Methyltransferase FkbM" evidence="1">
    <location>
        <begin position="98"/>
        <end position="240"/>
    </location>
</feature>
<evidence type="ECO:0000313" key="2">
    <source>
        <dbReference type="EMBL" id="RCW82310.1"/>
    </source>
</evidence>
<dbReference type="Pfam" id="PF05050">
    <property type="entry name" value="Methyltransf_21"/>
    <property type="match status" value="1"/>
</dbReference>
<dbReference type="InterPro" id="IPR006342">
    <property type="entry name" value="FkbM_mtfrase"/>
</dbReference>
<dbReference type="InterPro" id="IPR029063">
    <property type="entry name" value="SAM-dependent_MTases_sf"/>
</dbReference>
<dbReference type="GO" id="GO:0032259">
    <property type="term" value="P:methylation"/>
    <property type="evidence" value="ECO:0007669"/>
    <property type="project" value="UniProtKB-KW"/>
</dbReference>
<keyword evidence="2" id="KW-0808">Transferase</keyword>
<dbReference type="EMBL" id="QPJM01000008">
    <property type="protein sequence ID" value="RCW82310.1"/>
    <property type="molecule type" value="Genomic_DNA"/>
</dbReference>
<organism evidence="2 3">
    <name type="scientific">Phyllobacterium bourgognense</name>
    <dbReference type="NCBI Taxonomy" id="314236"/>
    <lineage>
        <taxon>Bacteria</taxon>
        <taxon>Pseudomonadati</taxon>
        <taxon>Pseudomonadota</taxon>
        <taxon>Alphaproteobacteria</taxon>
        <taxon>Hyphomicrobiales</taxon>
        <taxon>Phyllobacteriaceae</taxon>
        <taxon>Phyllobacterium</taxon>
    </lineage>
</organism>
<dbReference type="NCBIfam" id="TIGR01444">
    <property type="entry name" value="fkbM_fam"/>
    <property type="match status" value="1"/>
</dbReference>
<dbReference type="SUPFAM" id="SSF53335">
    <property type="entry name" value="S-adenosyl-L-methionine-dependent methyltransferases"/>
    <property type="match status" value="1"/>
</dbReference>
<dbReference type="OrthoDB" id="8005974at2"/>
<dbReference type="Gene3D" id="3.40.50.150">
    <property type="entry name" value="Vaccinia Virus protein VP39"/>
    <property type="match status" value="1"/>
</dbReference>
<dbReference type="RefSeq" id="WP_114430786.1">
    <property type="nucleotide sequence ID" value="NZ_QPJM01000008.1"/>
</dbReference>
<accession>A0A368YQ09</accession>
<dbReference type="AlphaFoldDB" id="A0A368YQ09"/>
<dbReference type="GO" id="GO:0008168">
    <property type="term" value="F:methyltransferase activity"/>
    <property type="evidence" value="ECO:0007669"/>
    <property type="project" value="UniProtKB-KW"/>
</dbReference>
<sequence>MLDTKKIRRNLRNVRNNLARKLFDTRYGRNLLINSLGPRVQTMTLDCGDHIMSFSPGDYIGKKIFRKGHYEREHVDRLLGILKERRMLQEGTTLLELGGNIGTQTIYFALSGQFARIVSVEPDPRNFDLLRINVTQNGLDDCVSLVNCAAGENQGKIDFFQHQSNHGKSSASRQNASDRKIVVPVKPVGSILAETGTNPDDIGLIWMDIEGYEPLACHSMQALFARRIPLYMEFSPTFYGPNQSAAFVQFLAEFYEDCLIFREDNNSTPAKVREIPTNEKQFDVLLFDAAI</sequence>
<gene>
    <name evidence="2" type="ORF">C7476_108124</name>
</gene>
<keyword evidence="2" id="KW-0489">Methyltransferase</keyword>
<dbReference type="Proteomes" id="UP000253324">
    <property type="component" value="Unassembled WGS sequence"/>
</dbReference>
<reference evidence="2 3" key="1">
    <citation type="submission" date="2018-07" db="EMBL/GenBank/DDBJ databases">
        <title>Genomic Encyclopedia of Type Strains, Phase III (KMG-III): the genomes of soil and plant-associated and newly described type strains.</title>
        <authorList>
            <person name="Whitman W."/>
        </authorList>
    </citation>
    <scope>NUCLEOTIDE SEQUENCE [LARGE SCALE GENOMIC DNA]</scope>
    <source>
        <strain evidence="2 3">31-25a</strain>
    </source>
</reference>
<dbReference type="InterPro" id="IPR052514">
    <property type="entry name" value="SAM-dependent_MTase"/>
</dbReference>
<dbReference type="PANTHER" id="PTHR34203">
    <property type="entry name" value="METHYLTRANSFERASE, FKBM FAMILY PROTEIN"/>
    <property type="match status" value="1"/>
</dbReference>
<protein>
    <submittedName>
        <fullName evidence="2">FkbM family methyltransferase</fullName>
    </submittedName>
</protein>